<proteinExistence type="predicted"/>
<dbReference type="Proteomes" id="UP000177310">
    <property type="component" value="Unassembled WGS sequence"/>
</dbReference>
<dbReference type="GO" id="GO:0010411">
    <property type="term" value="P:xyloglucan metabolic process"/>
    <property type="evidence" value="ECO:0007669"/>
    <property type="project" value="TreeGrafter"/>
</dbReference>
<sequence>MVSGCAIRFGNQSQAPVVLGVFKSGDRTENWVAKNLFLHSGGAGTIAGVSVMSVIFDPQDTNALYLTSSDGLLYSYDAGESWQRANSLTGPVRTVAIDPGNKCVIYAGLNHTVVKSVDCSRSWAEVYLDEKPEKVITALGVDFFNNLIIYAGNSAGDVLKSDDGGVTWRVSNRFKNAISRFLIDPSDSRVIYVATAQQGLFKTTDGGVTWTDLNNGLQQYSGAFEFRHLIFDPTQANSLLLVAKYGLLKSEDAGETWQPVTLITPPASTDILAVAISPADNQEIYYATASTFYQTFDGGQNWITKRLPTRGVPSVMLIDPTNPNVVYLGVAAPPSR</sequence>
<dbReference type="Gene3D" id="2.130.10.10">
    <property type="entry name" value="YVTN repeat-like/Quinoprotein amine dehydrogenase"/>
    <property type="match status" value="3"/>
</dbReference>
<evidence type="ECO:0000313" key="2">
    <source>
        <dbReference type="EMBL" id="OGY51820.1"/>
    </source>
</evidence>
<reference evidence="2 3" key="1">
    <citation type="journal article" date="2016" name="Nat. Commun.">
        <title>Thousands of microbial genomes shed light on interconnected biogeochemical processes in an aquifer system.</title>
        <authorList>
            <person name="Anantharaman K."/>
            <person name="Brown C.T."/>
            <person name="Hug L.A."/>
            <person name="Sharon I."/>
            <person name="Castelle C.J."/>
            <person name="Probst A.J."/>
            <person name="Thomas B.C."/>
            <person name="Singh A."/>
            <person name="Wilkins M.J."/>
            <person name="Karaoz U."/>
            <person name="Brodie E.L."/>
            <person name="Williams K.H."/>
            <person name="Hubbard S.S."/>
            <person name="Banfield J.F."/>
        </authorList>
    </citation>
    <scope>NUCLEOTIDE SEQUENCE [LARGE SCALE GENOMIC DNA]</scope>
</reference>
<dbReference type="STRING" id="1797542.A3J59_01890"/>
<protein>
    <recommendedName>
        <fullName evidence="1">Photosynthesis system II assembly factor Ycf48/Hcf136-like domain-containing protein</fullName>
    </recommendedName>
</protein>
<name>A0A1G1YJE5_9BACT</name>
<dbReference type="PANTHER" id="PTHR43739">
    <property type="entry name" value="XYLOGLUCANASE (EUROFUNG)"/>
    <property type="match status" value="1"/>
</dbReference>
<organism evidence="2 3">
    <name type="scientific">Candidatus Buchananbacteria bacterium RIFCSPHIGHO2_02_FULL_56_16</name>
    <dbReference type="NCBI Taxonomy" id="1797542"/>
    <lineage>
        <taxon>Bacteria</taxon>
        <taxon>Candidatus Buchananiibacteriota</taxon>
    </lineage>
</organism>
<comment type="caution">
    <text evidence="2">The sequence shown here is derived from an EMBL/GenBank/DDBJ whole genome shotgun (WGS) entry which is preliminary data.</text>
</comment>
<accession>A0A1G1YJE5</accession>
<dbReference type="InterPro" id="IPR015943">
    <property type="entry name" value="WD40/YVTN_repeat-like_dom_sf"/>
</dbReference>
<dbReference type="EMBL" id="MHIL01000014">
    <property type="protein sequence ID" value="OGY51820.1"/>
    <property type="molecule type" value="Genomic_DNA"/>
</dbReference>
<dbReference type="PANTHER" id="PTHR43739:SF5">
    <property type="entry name" value="EXO-ALPHA-SIALIDASE"/>
    <property type="match status" value="1"/>
</dbReference>
<evidence type="ECO:0000313" key="3">
    <source>
        <dbReference type="Proteomes" id="UP000177310"/>
    </source>
</evidence>
<dbReference type="AlphaFoldDB" id="A0A1G1YJE5"/>
<gene>
    <name evidence="2" type="ORF">A3J59_01890</name>
</gene>
<dbReference type="InterPro" id="IPR028203">
    <property type="entry name" value="PSII_CF48-like_dom"/>
</dbReference>
<dbReference type="InterPro" id="IPR052025">
    <property type="entry name" value="Xyloglucanase_GH74"/>
</dbReference>
<evidence type="ECO:0000259" key="1">
    <source>
        <dbReference type="Pfam" id="PF14870"/>
    </source>
</evidence>
<dbReference type="Pfam" id="PF14870">
    <property type="entry name" value="PSII_BNR"/>
    <property type="match status" value="1"/>
</dbReference>
<dbReference type="SUPFAM" id="SSF110296">
    <property type="entry name" value="Oligoxyloglucan reducing end-specific cellobiohydrolase"/>
    <property type="match status" value="2"/>
</dbReference>
<feature type="domain" description="Photosynthesis system II assembly factor Ycf48/Hcf136-like" evidence="1">
    <location>
        <begin position="191"/>
        <end position="304"/>
    </location>
</feature>
<dbReference type="CDD" id="cd15482">
    <property type="entry name" value="Sialidase_non-viral"/>
    <property type="match status" value="1"/>
</dbReference>